<dbReference type="SMART" id="SM00256">
    <property type="entry name" value="FBOX"/>
    <property type="match status" value="1"/>
</dbReference>
<dbReference type="PROSITE" id="PS50181">
    <property type="entry name" value="FBOX"/>
    <property type="match status" value="1"/>
</dbReference>
<dbReference type="Pfam" id="PF00646">
    <property type="entry name" value="F-box"/>
    <property type="match status" value="1"/>
</dbReference>
<sequence length="402" mass="46370">MAQLSTVPIEVVHNILSFVPRADLSRLCRVNKSLYQIAQLFLYSIIDINWGDDETVPSCHNPPIIPLLRTLLRKPELFSYIDKLYLSGGRMYDNPERPLLDTKDLSPNLSLFIDAIKTTQVSYTSLWIDRLIVGGMDALAGLLITSVSRIRCLHIGHNYVNGDDILGKVLLSKVYGELPAFERLKEVWYTKRKEDYAPRRNEIFPCAASLFYLPTATDFYISMSNPNIFVWPREKPNLDHLTDLSIEWILEENLVRILAITPNLKSLEYTWIYYPDDELEYRMMDLDYLVDVLSCVKETLEKFTFWMEMGDEERDGSTMNMEFRGAMRGLAEFDKLKYLDIPLVCLAGFAAEPIPLEQSIPAHVEMLHLPNKRLSEHGVQTLWLDHLWRSGQNGVLLAVMIM</sequence>
<protein>
    <recommendedName>
        <fullName evidence="1">F-box domain-containing protein</fullName>
    </recommendedName>
</protein>
<comment type="caution">
    <text evidence="2">The sequence shown here is derived from an EMBL/GenBank/DDBJ whole genome shotgun (WGS) entry which is preliminary data.</text>
</comment>
<dbReference type="InterPro" id="IPR001810">
    <property type="entry name" value="F-box_dom"/>
</dbReference>
<name>A0A9N9USI4_9HYPO</name>
<feature type="domain" description="F-box" evidence="1">
    <location>
        <begin position="1"/>
        <end position="53"/>
    </location>
</feature>
<proteinExistence type="predicted"/>
<dbReference type="Proteomes" id="UP000754883">
    <property type="component" value="Unassembled WGS sequence"/>
</dbReference>
<accession>A0A9N9USI4</accession>
<gene>
    <name evidence="2" type="ORF">CBYS24578_00016758</name>
</gene>
<organism evidence="2 3">
    <name type="scientific">Clonostachys byssicola</name>
    <dbReference type="NCBI Taxonomy" id="160290"/>
    <lineage>
        <taxon>Eukaryota</taxon>
        <taxon>Fungi</taxon>
        <taxon>Dikarya</taxon>
        <taxon>Ascomycota</taxon>
        <taxon>Pezizomycotina</taxon>
        <taxon>Sordariomycetes</taxon>
        <taxon>Hypocreomycetidae</taxon>
        <taxon>Hypocreales</taxon>
        <taxon>Bionectriaceae</taxon>
        <taxon>Clonostachys</taxon>
    </lineage>
</organism>
<dbReference type="AlphaFoldDB" id="A0A9N9USI4"/>
<reference evidence="3" key="1">
    <citation type="submission" date="2019-06" db="EMBL/GenBank/DDBJ databases">
        <authorList>
            <person name="Broberg M."/>
        </authorList>
    </citation>
    <scope>NUCLEOTIDE SEQUENCE [LARGE SCALE GENOMIC DNA]</scope>
</reference>
<evidence type="ECO:0000259" key="1">
    <source>
        <dbReference type="PROSITE" id="PS50181"/>
    </source>
</evidence>
<dbReference type="SUPFAM" id="SSF81383">
    <property type="entry name" value="F-box domain"/>
    <property type="match status" value="1"/>
</dbReference>
<evidence type="ECO:0000313" key="2">
    <source>
        <dbReference type="EMBL" id="CAG9997219.1"/>
    </source>
</evidence>
<dbReference type="EMBL" id="CABFNO020001545">
    <property type="protein sequence ID" value="CAG9997219.1"/>
    <property type="molecule type" value="Genomic_DNA"/>
</dbReference>
<dbReference type="OrthoDB" id="4191831at2759"/>
<evidence type="ECO:0000313" key="3">
    <source>
        <dbReference type="Proteomes" id="UP000754883"/>
    </source>
</evidence>
<reference evidence="2 3" key="2">
    <citation type="submission" date="2021-10" db="EMBL/GenBank/DDBJ databases">
        <authorList>
            <person name="Piombo E."/>
        </authorList>
    </citation>
    <scope>NUCLEOTIDE SEQUENCE [LARGE SCALE GENOMIC DNA]</scope>
</reference>
<keyword evidence="3" id="KW-1185">Reference proteome</keyword>
<dbReference type="InterPro" id="IPR036047">
    <property type="entry name" value="F-box-like_dom_sf"/>
</dbReference>
<dbReference type="CDD" id="cd09917">
    <property type="entry name" value="F-box_SF"/>
    <property type="match status" value="1"/>
</dbReference>